<dbReference type="GO" id="GO:0016757">
    <property type="term" value="F:glycosyltransferase activity"/>
    <property type="evidence" value="ECO:0007669"/>
    <property type="project" value="UniProtKB-KW"/>
</dbReference>
<reference evidence="3 4" key="1">
    <citation type="submission" date="2020-08" db="EMBL/GenBank/DDBJ databases">
        <title>Genomic Encyclopedia of Type Strains, Phase IV (KMG-IV): sequencing the most valuable type-strain genomes for metagenomic binning, comparative biology and taxonomic classification.</title>
        <authorList>
            <person name="Goeker M."/>
        </authorList>
    </citation>
    <scope>NUCLEOTIDE SEQUENCE [LARGE SCALE GENOMIC DNA]</scope>
    <source>
        <strain evidence="3 4">DSM 25622</strain>
    </source>
</reference>
<comment type="caution">
    <text evidence="3">The sequence shown here is derived from an EMBL/GenBank/DDBJ whole genome shotgun (WGS) entry which is preliminary data.</text>
</comment>
<dbReference type="InterPro" id="IPR000836">
    <property type="entry name" value="PRTase_dom"/>
</dbReference>
<organism evidence="3 4">
    <name type="scientific">Muricoccus pecuniae</name>
    <dbReference type="NCBI Taxonomy" id="693023"/>
    <lineage>
        <taxon>Bacteria</taxon>
        <taxon>Pseudomonadati</taxon>
        <taxon>Pseudomonadota</taxon>
        <taxon>Alphaproteobacteria</taxon>
        <taxon>Acetobacterales</taxon>
        <taxon>Roseomonadaceae</taxon>
        <taxon>Muricoccus</taxon>
    </lineage>
</organism>
<sequence>MTHQADLTETMMSTEGEDEAITRRYAATQEKLYMTMPEAEALSRQVGRELKRVPDRFDLVVGLANGALLPTRIIAEELGVPYEMVKVRRQGSRWIQRLQGVKRALSLPSGLLTWGPFGLFWYWFQRRFNKLEKSENSFDFEVAGKHVALIDDCIVSGGSVRYVLDRLVEAGAASVRVGVICWSDDQKAIDPTKNVVPDVYLHRAVHFYPWSSSSPHLQEFEGWLRARKMELWT</sequence>
<evidence type="ECO:0000256" key="1">
    <source>
        <dbReference type="SAM" id="Phobius"/>
    </source>
</evidence>
<feature type="transmembrane region" description="Helical" evidence="1">
    <location>
        <begin position="104"/>
        <end position="124"/>
    </location>
</feature>
<evidence type="ECO:0000313" key="4">
    <source>
        <dbReference type="Proteomes" id="UP000580654"/>
    </source>
</evidence>
<dbReference type="CDD" id="cd06223">
    <property type="entry name" value="PRTases_typeI"/>
    <property type="match status" value="1"/>
</dbReference>
<proteinExistence type="predicted"/>
<protein>
    <submittedName>
        <fullName evidence="3">Adenine/guanine phosphoribosyltransferase-like PRPP-binding protein</fullName>
    </submittedName>
</protein>
<dbReference type="Pfam" id="PF00156">
    <property type="entry name" value="Pribosyltran"/>
    <property type="match status" value="1"/>
</dbReference>
<accession>A0A840YIN1</accession>
<keyword evidence="1" id="KW-1133">Transmembrane helix</keyword>
<keyword evidence="1" id="KW-0472">Membrane</keyword>
<keyword evidence="4" id="KW-1185">Reference proteome</keyword>
<evidence type="ECO:0000313" key="3">
    <source>
        <dbReference type="EMBL" id="MBB5693923.1"/>
    </source>
</evidence>
<dbReference type="Gene3D" id="3.40.50.2020">
    <property type="match status" value="1"/>
</dbReference>
<dbReference type="SUPFAM" id="SSF53271">
    <property type="entry name" value="PRTase-like"/>
    <property type="match status" value="1"/>
</dbReference>
<keyword evidence="3" id="KW-0808">Transferase</keyword>
<gene>
    <name evidence="3" type="ORF">FHS87_001960</name>
</gene>
<dbReference type="EMBL" id="JACIJD010000007">
    <property type="protein sequence ID" value="MBB5693923.1"/>
    <property type="molecule type" value="Genomic_DNA"/>
</dbReference>
<dbReference type="RefSeq" id="WP_184516963.1">
    <property type="nucleotide sequence ID" value="NZ_JACIJD010000007.1"/>
</dbReference>
<dbReference type="InterPro" id="IPR029057">
    <property type="entry name" value="PRTase-like"/>
</dbReference>
<keyword evidence="1" id="KW-0812">Transmembrane</keyword>
<evidence type="ECO:0000259" key="2">
    <source>
        <dbReference type="Pfam" id="PF00156"/>
    </source>
</evidence>
<feature type="domain" description="Phosphoribosyltransferase" evidence="2">
    <location>
        <begin position="47"/>
        <end position="190"/>
    </location>
</feature>
<name>A0A840YIN1_9PROT</name>
<keyword evidence="3" id="KW-0328">Glycosyltransferase</keyword>
<dbReference type="Proteomes" id="UP000580654">
    <property type="component" value="Unassembled WGS sequence"/>
</dbReference>
<dbReference type="AlphaFoldDB" id="A0A840YIN1"/>